<evidence type="ECO:0000256" key="4">
    <source>
        <dbReference type="ARBA" id="ARBA00022827"/>
    </source>
</evidence>
<dbReference type="Pfam" id="PF00561">
    <property type="entry name" value="Abhydrolase_1"/>
    <property type="match status" value="1"/>
</dbReference>
<dbReference type="GO" id="GO:0004499">
    <property type="term" value="F:N,N-dimethylaniline monooxygenase activity"/>
    <property type="evidence" value="ECO:0007669"/>
    <property type="project" value="InterPro"/>
</dbReference>
<evidence type="ECO:0000256" key="2">
    <source>
        <dbReference type="ARBA" id="ARBA00010139"/>
    </source>
</evidence>
<dbReference type="GO" id="GO:0016787">
    <property type="term" value="F:hydrolase activity"/>
    <property type="evidence" value="ECO:0007669"/>
    <property type="project" value="UniProtKB-KW"/>
</dbReference>
<sequence length="811" mass="90014">MTTETGTPDEPLDLLIVGAGLSGIDLAHHVAQNFPHWSWEIHDTHDDLGGTWHTFTYPGIRSDSDMATFGFPFRPWPHKGTLGQGPDIKEYIRDVARDCGALERLHTGSWIKDSDWQTDKNLYAVTAVTAEGERTVYTRRVHYASGYYSHDKGFRPEFPGEADFTGQIIHPQEWPEDLDCRGSRIVVIGSGATAITLIPALEKAGADVTMLQRSPSYVAPLPEVDIISGIWTTLLPAGPAYRVARLNHAARDMAQYVLAQRAPRLFRTALRLMQRPYLSNEQIDEHFTPRYDPWDQRVCKAPNGDIFTALKRNAHVVTDTIDRFTDSGIRLTSGKELPADIIVTATGLEIEVFGGGTLSIDGEPLDNHRQVFYRGIMLAGLPNFSFTVGYVNASWTLRSDMVSRYMVRLWKTGEEYYSPALLPGRNDRPLLDFDAGYIRRGEHRLPTQGDGSPWQYTQNYLTELPELAFGDQRRDMVFGQRCLEQVGGTPPGPDVQTVSTDAPFVETDTRDLPPTGTVTVDGRTVRVRCGGPSGAGGGAVVMIHGIGRSLEDWDDQAGLIGANRRYIALDVPGFGFSDPAARVTLADTAALLWKVLDELGESRVNLVGNSLGGALSMEMTAQRPDDVASVSLVDPVGFGDSTSPLLRLIAVPGLGRFNAATTRLRAVYQPVEHLVLRRRGAVTRRRLDVQGRIARHPHRASTFHSFIRQLGSPLGIREGWRRDLVARFTRATADRTPVMLVWGTKDAFLPYRDFRAGLEQVDVRDAVVFDDCGHMPQLEYPQEFAEQYQRFLPGVRAVDEDAATTLKETVH</sequence>
<reference evidence="8" key="1">
    <citation type="submission" date="2022-04" db="EMBL/GenBank/DDBJ databases">
        <title>Corynebacterium kalidii LD5P10.</title>
        <authorList>
            <person name="Sun J.Q."/>
        </authorList>
    </citation>
    <scope>NUCLEOTIDE SEQUENCE</scope>
    <source>
        <strain evidence="8">LD5P10</strain>
    </source>
</reference>
<evidence type="ECO:0000313" key="9">
    <source>
        <dbReference type="Proteomes" id="UP001139207"/>
    </source>
</evidence>
<organism evidence="8 9">
    <name type="scientific">Corynebacterium kalidii</name>
    <dbReference type="NCBI Taxonomy" id="2931982"/>
    <lineage>
        <taxon>Bacteria</taxon>
        <taxon>Bacillati</taxon>
        <taxon>Actinomycetota</taxon>
        <taxon>Actinomycetes</taxon>
        <taxon>Mycobacteriales</taxon>
        <taxon>Corynebacteriaceae</taxon>
        <taxon>Corynebacterium</taxon>
    </lineage>
</organism>
<evidence type="ECO:0000256" key="1">
    <source>
        <dbReference type="ARBA" id="ARBA00001974"/>
    </source>
</evidence>
<keyword evidence="8" id="KW-0378">Hydrolase</keyword>
<proteinExistence type="inferred from homology"/>
<dbReference type="RefSeq" id="WP_244803200.1">
    <property type="nucleotide sequence ID" value="NZ_JALIEA010000008.1"/>
</dbReference>
<dbReference type="PANTHER" id="PTHR43872:SF1">
    <property type="entry name" value="MONOOXYGENASE, PUTATIVE (AFU_ORTHOLOGUE AFUA_8G02570)-RELATED"/>
    <property type="match status" value="1"/>
</dbReference>
<dbReference type="Gene3D" id="3.40.50.1820">
    <property type="entry name" value="alpha/beta hydrolase"/>
    <property type="match status" value="1"/>
</dbReference>
<keyword evidence="5" id="KW-0560">Oxidoreductase</keyword>
<keyword evidence="4" id="KW-0274">FAD</keyword>
<keyword evidence="3" id="KW-0285">Flavoprotein</keyword>
<dbReference type="PRINTS" id="PR00411">
    <property type="entry name" value="PNDRDTASEI"/>
</dbReference>
<dbReference type="SUPFAM" id="SSF51905">
    <property type="entry name" value="FAD/NAD(P)-binding domain"/>
    <property type="match status" value="1"/>
</dbReference>
<dbReference type="InterPro" id="IPR051820">
    <property type="entry name" value="FAD-binding_MO"/>
</dbReference>
<dbReference type="InterPro" id="IPR020946">
    <property type="entry name" value="Flavin_mOase-like"/>
</dbReference>
<dbReference type="SUPFAM" id="SSF53474">
    <property type="entry name" value="alpha/beta-Hydrolases"/>
    <property type="match status" value="1"/>
</dbReference>
<comment type="cofactor">
    <cofactor evidence="1">
        <name>FAD</name>
        <dbReference type="ChEBI" id="CHEBI:57692"/>
    </cofactor>
</comment>
<feature type="domain" description="AB hydrolase-1" evidence="7">
    <location>
        <begin position="539"/>
        <end position="779"/>
    </location>
</feature>
<dbReference type="AlphaFoldDB" id="A0A9X1WF07"/>
<dbReference type="Pfam" id="PF00743">
    <property type="entry name" value="FMO-like"/>
    <property type="match status" value="1"/>
</dbReference>
<evidence type="ECO:0000313" key="8">
    <source>
        <dbReference type="EMBL" id="MCJ7857450.1"/>
    </source>
</evidence>
<dbReference type="InterPro" id="IPR036188">
    <property type="entry name" value="FAD/NAD-bd_sf"/>
</dbReference>
<dbReference type="Proteomes" id="UP001139207">
    <property type="component" value="Unassembled WGS sequence"/>
</dbReference>
<protein>
    <submittedName>
        <fullName evidence="8">Alpha/beta fold hydrolase</fullName>
    </submittedName>
</protein>
<evidence type="ECO:0000256" key="5">
    <source>
        <dbReference type="ARBA" id="ARBA00023002"/>
    </source>
</evidence>
<evidence type="ECO:0000259" key="7">
    <source>
        <dbReference type="Pfam" id="PF00561"/>
    </source>
</evidence>
<dbReference type="GO" id="GO:0050660">
    <property type="term" value="F:flavin adenine dinucleotide binding"/>
    <property type="evidence" value="ECO:0007669"/>
    <property type="project" value="InterPro"/>
</dbReference>
<name>A0A9X1WF07_9CORY</name>
<evidence type="ECO:0000256" key="6">
    <source>
        <dbReference type="ARBA" id="ARBA00023033"/>
    </source>
</evidence>
<dbReference type="Pfam" id="PF13450">
    <property type="entry name" value="NAD_binding_8"/>
    <property type="match status" value="1"/>
</dbReference>
<dbReference type="PRINTS" id="PR00111">
    <property type="entry name" value="ABHYDROLASE"/>
</dbReference>
<dbReference type="InterPro" id="IPR029058">
    <property type="entry name" value="AB_hydrolase_fold"/>
</dbReference>
<keyword evidence="9" id="KW-1185">Reference proteome</keyword>
<dbReference type="Gene3D" id="3.50.50.60">
    <property type="entry name" value="FAD/NAD(P)-binding domain"/>
    <property type="match status" value="1"/>
</dbReference>
<gene>
    <name evidence="8" type="ORF">MUN33_01785</name>
</gene>
<dbReference type="PANTHER" id="PTHR43872">
    <property type="entry name" value="MONOOXYGENASE, PUTATIVE (AFU_ORTHOLOGUE AFUA_8G02570)-RELATED"/>
    <property type="match status" value="1"/>
</dbReference>
<comment type="similarity">
    <text evidence="2">Belongs to the FAD-binding monooxygenase family.</text>
</comment>
<evidence type="ECO:0000256" key="3">
    <source>
        <dbReference type="ARBA" id="ARBA00022630"/>
    </source>
</evidence>
<keyword evidence="6" id="KW-0503">Monooxygenase</keyword>
<dbReference type="InterPro" id="IPR000073">
    <property type="entry name" value="AB_hydrolase_1"/>
</dbReference>
<comment type="caution">
    <text evidence="8">The sequence shown here is derived from an EMBL/GenBank/DDBJ whole genome shotgun (WGS) entry which is preliminary data.</text>
</comment>
<dbReference type="GO" id="GO:0050661">
    <property type="term" value="F:NADP binding"/>
    <property type="evidence" value="ECO:0007669"/>
    <property type="project" value="InterPro"/>
</dbReference>
<accession>A0A9X1WF07</accession>
<dbReference type="EMBL" id="JALIEA010000008">
    <property type="protein sequence ID" value="MCJ7857450.1"/>
    <property type="molecule type" value="Genomic_DNA"/>
</dbReference>